<evidence type="ECO:0000256" key="1">
    <source>
        <dbReference type="ARBA" id="ARBA00022741"/>
    </source>
</evidence>
<name>A0ABR2TTM3_9ROSI</name>
<dbReference type="PANTHER" id="PTHR46008:SF20">
    <property type="entry name" value="PROTEIN KINASE DOMAIN-CONTAINING PROTEIN"/>
    <property type="match status" value="1"/>
</dbReference>
<dbReference type="PANTHER" id="PTHR46008">
    <property type="entry name" value="LEAF RUST 10 DISEASE-RESISTANCE LOCUS RECEPTOR-LIKE PROTEIN KINASE-LIKE 1.4"/>
    <property type="match status" value="1"/>
</dbReference>
<proteinExistence type="predicted"/>
<dbReference type="Gene3D" id="1.10.510.10">
    <property type="entry name" value="Transferase(Phosphotransferase) domain 1"/>
    <property type="match status" value="2"/>
</dbReference>
<evidence type="ECO:0000256" key="2">
    <source>
        <dbReference type="ARBA" id="ARBA00022840"/>
    </source>
</evidence>
<keyword evidence="3" id="KW-1133">Transmembrane helix</keyword>
<protein>
    <recommendedName>
        <fullName evidence="6">Protein kinase domain-containing protein</fullName>
    </recommendedName>
</protein>
<reference evidence="4 5" key="1">
    <citation type="journal article" date="2024" name="G3 (Bethesda)">
        <title>Genome assembly of Hibiscus sabdariffa L. provides insights into metabolisms of medicinal natural products.</title>
        <authorList>
            <person name="Kim T."/>
        </authorList>
    </citation>
    <scope>NUCLEOTIDE SEQUENCE [LARGE SCALE GENOMIC DNA]</scope>
    <source>
        <strain evidence="4">TK-2024</strain>
        <tissue evidence="4">Old leaves</tissue>
    </source>
</reference>
<evidence type="ECO:0000313" key="5">
    <source>
        <dbReference type="Proteomes" id="UP001396334"/>
    </source>
</evidence>
<evidence type="ECO:0000313" key="4">
    <source>
        <dbReference type="EMBL" id="KAK9040727.1"/>
    </source>
</evidence>
<dbReference type="SUPFAM" id="SSF56112">
    <property type="entry name" value="Protein kinase-like (PK-like)"/>
    <property type="match status" value="1"/>
</dbReference>
<evidence type="ECO:0008006" key="6">
    <source>
        <dbReference type="Google" id="ProtNLM"/>
    </source>
</evidence>
<accession>A0ABR2TTM3</accession>
<gene>
    <name evidence="4" type="ORF">V6N11_015867</name>
</gene>
<keyword evidence="3" id="KW-0472">Membrane</keyword>
<keyword evidence="5" id="KW-1185">Reference proteome</keyword>
<evidence type="ECO:0000256" key="3">
    <source>
        <dbReference type="SAM" id="Phobius"/>
    </source>
</evidence>
<keyword evidence="3" id="KW-0812">Transmembrane</keyword>
<dbReference type="Proteomes" id="UP001396334">
    <property type="component" value="Unassembled WGS sequence"/>
</dbReference>
<keyword evidence="1" id="KW-0547">Nucleotide-binding</keyword>
<comment type="caution">
    <text evidence="4">The sequence shown here is derived from an EMBL/GenBank/DDBJ whole genome shotgun (WGS) entry which is preliminary data.</text>
</comment>
<keyword evidence="2" id="KW-0067">ATP-binding</keyword>
<dbReference type="InterPro" id="IPR011009">
    <property type="entry name" value="Kinase-like_dom_sf"/>
</dbReference>
<sequence length="509" mass="56265">MLPLPLFPLPNAFNLSCLNSTTLYLHVGIESYRVLEFFSDGLLVDFPGSSTCRQYNGLSSFGFAGNDYLGISDDNVVGLYDCEDSSLCKADCETNELPDCDGNNVGSLARCNPLSDHSIWHSGDGCRGFSSWVVPQGTNTGKPGVKLEWAIPRNKSQGVCASNADMVNATTVEAAVRCSCRRWICKWNWMLDGLRQGRARSIWIVAPLFILVSLLLLLCITKRPVKPCAFDIDQTHYHRPFRFRKACRTRLFSYRELDEATRGFEDGQKLVDGTKGTIHAGVLGDGSHIAVQKNLDRPLGCRVESGYTLMVAYEYPANGALEEHLHNYGGQSFGLDWYKRLSIAVETASILAYLRFALLSSSSSSASGNSYNSCNDYESPHLQKNDVYDFGLLLLEIISGSKHSDMPSVALQKIKSGKLEEIVDPSLYYHEQPIFRREQIEIVADIATRCLLFGGDGKIRMIDVAKELFHVAKESIDGGSKKGLALDETFSSSSLLQMISMSPDSIHVP</sequence>
<organism evidence="4 5">
    <name type="scientific">Hibiscus sabdariffa</name>
    <name type="common">roselle</name>
    <dbReference type="NCBI Taxonomy" id="183260"/>
    <lineage>
        <taxon>Eukaryota</taxon>
        <taxon>Viridiplantae</taxon>
        <taxon>Streptophyta</taxon>
        <taxon>Embryophyta</taxon>
        <taxon>Tracheophyta</taxon>
        <taxon>Spermatophyta</taxon>
        <taxon>Magnoliopsida</taxon>
        <taxon>eudicotyledons</taxon>
        <taxon>Gunneridae</taxon>
        <taxon>Pentapetalae</taxon>
        <taxon>rosids</taxon>
        <taxon>malvids</taxon>
        <taxon>Malvales</taxon>
        <taxon>Malvaceae</taxon>
        <taxon>Malvoideae</taxon>
        <taxon>Hibiscus</taxon>
    </lineage>
</organism>
<dbReference type="EMBL" id="JBBPBN010000004">
    <property type="protein sequence ID" value="KAK9040727.1"/>
    <property type="molecule type" value="Genomic_DNA"/>
</dbReference>
<feature type="transmembrane region" description="Helical" evidence="3">
    <location>
        <begin position="201"/>
        <end position="220"/>
    </location>
</feature>